<feature type="domain" description="Peptidase M16 C-terminal" evidence="7">
    <location>
        <begin position="125"/>
        <end position="304"/>
    </location>
</feature>
<dbReference type="Pfam" id="PF00675">
    <property type="entry name" value="Peptidase_M16"/>
    <property type="match status" value="1"/>
</dbReference>
<comment type="similarity">
    <text evidence="1">Belongs to the peptidase M16 family.</text>
</comment>
<keyword evidence="4" id="KW-0862">Zinc</keyword>
<name>A0A6J4M6N4_9BACT</name>
<accession>A0A6J4M6N4</accession>
<dbReference type="Gene3D" id="3.30.830.10">
    <property type="entry name" value="Metalloenzyme, LuxS/M16 peptidase-like"/>
    <property type="match status" value="4"/>
</dbReference>
<evidence type="ECO:0000259" key="7">
    <source>
        <dbReference type="Pfam" id="PF05193"/>
    </source>
</evidence>
<dbReference type="SUPFAM" id="SSF63411">
    <property type="entry name" value="LuxS/MPP-like metallohydrolase"/>
    <property type="match status" value="4"/>
</dbReference>
<keyword evidence="3 8" id="KW-0378">Hydrolase</keyword>
<proteinExistence type="inferred from homology"/>
<dbReference type="PANTHER" id="PTHR43690">
    <property type="entry name" value="NARDILYSIN"/>
    <property type="match status" value="1"/>
</dbReference>
<dbReference type="InterPro" id="IPR050626">
    <property type="entry name" value="Peptidase_M16"/>
</dbReference>
<keyword evidence="2 8" id="KW-0645">Protease</keyword>
<evidence type="ECO:0000256" key="5">
    <source>
        <dbReference type="ARBA" id="ARBA00023049"/>
    </source>
</evidence>
<dbReference type="InterPro" id="IPR007863">
    <property type="entry name" value="Peptidase_M16_C"/>
</dbReference>
<dbReference type="EMBL" id="CADCTX010000796">
    <property type="protein sequence ID" value="CAA9350875.1"/>
    <property type="molecule type" value="Genomic_DNA"/>
</dbReference>
<dbReference type="GO" id="GO:0008237">
    <property type="term" value="F:metallopeptidase activity"/>
    <property type="evidence" value="ECO:0007669"/>
    <property type="project" value="UniProtKB-KW"/>
</dbReference>
<protein>
    <submittedName>
        <fullName evidence="8">Probable zinc protease pqqL</fullName>
        <ecNumber evidence="8">3.4.99.-</ecNumber>
    </submittedName>
</protein>
<evidence type="ECO:0000256" key="3">
    <source>
        <dbReference type="ARBA" id="ARBA00022801"/>
    </source>
</evidence>
<keyword evidence="5" id="KW-0482">Metalloprotease</keyword>
<evidence type="ECO:0000256" key="4">
    <source>
        <dbReference type="ARBA" id="ARBA00022833"/>
    </source>
</evidence>
<dbReference type="GO" id="GO:0046872">
    <property type="term" value="F:metal ion binding"/>
    <property type="evidence" value="ECO:0007669"/>
    <property type="project" value="InterPro"/>
</dbReference>
<dbReference type="InterPro" id="IPR011765">
    <property type="entry name" value="Pept_M16_N"/>
</dbReference>
<feature type="domain" description="Peptidase M16 N-terminal" evidence="6">
    <location>
        <begin position="1"/>
        <end position="85"/>
    </location>
</feature>
<dbReference type="InterPro" id="IPR011249">
    <property type="entry name" value="Metalloenz_LuxS/M16"/>
</dbReference>
<evidence type="ECO:0000313" key="8">
    <source>
        <dbReference type="EMBL" id="CAA9350875.1"/>
    </source>
</evidence>
<feature type="domain" description="Peptidase M16 C-terminal" evidence="7">
    <location>
        <begin position="604"/>
        <end position="782"/>
    </location>
</feature>
<evidence type="ECO:0000256" key="2">
    <source>
        <dbReference type="ARBA" id="ARBA00022670"/>
    </source>
</evidence>
<dbReference type="PANTHER" id="PTHR43690:SF34">
    <property type="entry name" value="ZINC PROTEASE PQQL-LIKE"/>
    <property type="match status" value="1"/>
</dbReference>
<dbReference type="Pfam" id="PF05193">
    <property type="entry name" value="Peptidase_M16_C"/>
    <property type="match status" value="2"/>
</dbReference>
<sequence length="854" mass="92823">HTAFNGTRNFPKNELVGYLQSIGVRFGADLNANTGFDATTYILPIPTDTARIVERGFQILEDWAHGQRFDSAEVANERGIVLEEWRGGQGSGERMLRQWLPVALRGSRYAERLPIGTRESIQAATPAKLRRFYQDWYRPDLMAVVAVGDFDKARIEQLVRQHFGRIAPRATPRPRLLAGVPGNREPLIAVATDREATSSGVTVAYKRPHEATRTVGDYRRGLLQELYLSMLNGRLGEIAQRPGAPFLGAAAGSGSFFARTTDAFTLSAGVEDGKVARGLEALLVEARRVDRFGFLAAELEREKQDLLRGYERAYAEREKTNSGAYVAEYVGHFLEGDAFPGIAYEYALVRQLLPAITLADVNTLARGWIADSNRVIVAQAPDKAGVRAPTREELLAAFERAARAPLAPYTETLSAAPLVARAPAPGRVASERRVPEVGVTEWRLSNGARVLIKPTDFKADEVLMAAYSPGGTSLAPDERYMSATQAAQVVALSGLGDFNRVDLGKKLSGKAASVGATIGETTEGLSGRASPADLETLFQLTHLHFTRPRLDSAAFQAFRAQAAQVIANRGQVPEQAFADTVQVTMSGGSFRDRPLTAATFAEVDPAQALAFYKERFADAGDFTFVFVGNVSPAALRPLVERYIASLPAAGRRERFRDTGGAPPRGVVTKVVRRGVEPKATTLLLFTGPFEYTPENRFALLALTELFQIRLTEALREQLGGTYSPSVGGGGSREPRAEYTVQIGYGSSPENADRLTSTVLALVDTLQRRGPSAADVAKVREQLARGREVQLKQNAYWLGNIAGRDQAGEPLAGLLAPYDAMIRALSPAQVQAAARKYLDTKNYARFTLLPEGAAR</sequence>
<dbReference type="EC" id="3.4.99.-" evidence="8"/>
<reference evidence="8" key="1">
    <citation type="submission" date="2020-02" db="EMBL/GenBank/DDBJ databases">
        <authorList>
            <person name="Meier V. D."/>
        </authorList>
    </citation>
    <scope>NUCLEOTIDE SEQUENCE</scope>
    <source>
        <strain evidence="8">AVDCRST_MAG40</strain>
    </source>
</reference>
<organism evidence="8">
    <name type="scientific">uncultured Gemmatimonadaceae bacterium</name>
    <dbReference type="NCBI Taxonomy" id="246130"/>
    <lineage>
        <taxon>Bacteria</taxon>
        <taxon>Pseudomonadati</taxon>
        <taxon>Gemmatimonadota</taxon>
        <taxon>Gemmatimonadia</taxon>
        <taxon>Gemmatimonadales</taxon>
        <taxon>Gemmatimonadaceae</taxon>
        <taxon>environmental samples</taxon>
    </lineage>
</organism>
<feature type="non-terminal residue" evidence="8">
    <location>
        <position position="1"/>
    </location>
</feature>
<dbReference type="GO" id="GO:0006508">
    <property type="term" value="P:proteolysis"/>
    <property type="evidence" value="ECO:0007669"/>
    <property type="project" value="UniProtKB-KW"/>
</dbReference>
<dbReference type="AlphaFoldDB" id="A0A6J4M6N4"/>
<evidence type="ECO:0000259" key="6">
    <source>
        <dbReference type="Pfam" id="PF00675"/>
    </source>
</evidence>
<evidence type="ECO:0000256" key="1">
    <source>
        <dbReference type="ARBA" id="ARBA00007261"/>
    </source>
</evidence>
<gene>
    <name evidence="8" type="ORF">AVDCRST_MAG40-2891</name>
</gene>